<dbReference type="GO" id="GO:0016757">
    <property type="term" value="F:glycosyltransferase activity"/>
    <property type="evidence" value="ECO:0007669"/>
    <property type="project" value="UniProtKB-KW"/>
</dbReference>
<dbReference type="Pfam" id="PF13641">
    <property type="entry name" value="Glyco_tranf_2_3"/>
    <property type="match status" value="1"/>
</dbReference>
<evidence type="ECO:0000256" key="1">
    <source>
        <dbReference type="ARBA" id="ARBA00003236"/>
    </source>
</evidence>
<comment type="similarity">
    <text evidence="3">Belongs to the polysaccharide deacetylase family.</text>
</comment>
<evidence type="ECO:0000256" key="6">
    <source>
        <dbReference type="ARBA" id="ARBA00022679"/>
    </source>
</evidence>
<dbReference type="InterPro" id="IPR011330">
    <property type="entry name" value="Glyco_hydro/deAcase_b/a-brl"/>
</dbReference>
<evidence type="ECO:0000256" key="5">
    <source>
        <dbReference type="ARBA" id="ARBA00022676"/>
    </source>
</evidence>
<sequence>MAPSSNRVRARLRSRHRNPVFQDNRSLRARLVKGMAALAVMIAVAWAAAFALNLYYVRVLPENTLMAEQSGDPRKAAAAPLPVCEGEPFAKTDWLVDPHGRSASAYLRVQPDSSIASLAPKCGLFSHVLAEWVTIDVRSQAVEWLSESRTDDALRALARTAPTTSFELVARVELPSAFSLGAQALEKPAVRHDILNALIDMLSSGPYSGLCLYPEGYSDIHRTGLVALLKDLRSALPRDLRTCLVAESDGPLWRDRSIIDNVDSVVLQTFRDPNGADPAGALAPQAWFQSLLAEAEDTIGPEKLRLALGSFGRLWVDGRAEPVPLSYADAMGLAARNGAAIEFSAPDLNTHIVFDGTDGRRREIWLLDAISIRNQLLALQGHDTADIVLWSTGLEDPGVWPLLLGGTTPVTASDIQTVRLDDFVAYEGEGPFRTIIQAAVEGQRRLFKDARTGLVNGVRYDRTPQPFLVQRYGKRDDKVVALTFDDGPDPEYTTAILDTLKQTGVPATFFLVGSGMLKEPDIVRRMVAEGHEVGSHTFLHPENGDLGQERLRLELNSFQRLLASLTGRTTYLFRMPYGRSEGPLTSSEAIPMKVVEDLGYLLTGADIVPRDWEGLSAERIAQQVSEGARAGGSQVIVLHDAGGDRAATAASVGLIVERLRAEGFTFVPLASLIGLSRDQVMPTVGVRYGFVDDVAFTVLASIGSVLYWVFWIAILFGVMRSALVLTLALLRRRHQPAEPRQTPPVTVVIPALNEENVIVEGIEAVLSSDHPDLRVIVVDDGSTDDTASRVTRAFEKDPRVTLIRQENGGKWNAINAAYAHVQTEIVVAIDADTLLLPDAIGLLARHFADPEVGAVAGNVKVGNQGGLLTRLQSLEYVTAQNIDRRAAERLNAILVVPGSIGAWRVSAAVKAGLYSGDTITEDADLTVAVLRAGYRVVFEEHACSRTEVPETVRAFLRQRLRWTFGMMQTAWKHRRAAGTAPGAGLFSIPDLFLTGVVLGLLAPVADLVFLWALADAGLQLLETGLASMPEWHLPLMIAWLALPATDLVFIATALMLERRENKGLLLLFPLQRLFYRPLLYLTVWRAVGRVLVGHVAAWGKLVRRGTALPGPSK</sequence>
<evidence type="ECO:0000256" key="4">
    <source>
        <dbReference type="ARBA" id="ARBA00020071"/>
    </source>
</evidence>
<evidence type="ECO:0000256" key="3">
    <source>
        <dbReference type="ARBA" id="ARBA00010973"/>
    </source>
</evidence>
<reference evidence="10 11" key="1">
    <citation type="submission" date="2022-10" db="EMBL/GenBank/DDBJ databases">
        <title>Defluviimonas sp. nov., isolated from ocean surface water.</title>
        <authorList>
            <person name="He W."/>
            <person name="Wang L."/>
            <person name="Zhang D.-F."/>
        </authorList>
    </citation>
    <scope>NUCLEOTIDE SEQUENCE [LARGE SCALE GENOMIC DNA]</scope>
    <source>
        <strain evidence="10 11">WL0002</strain>
    </source>
</reference>
<feature type="transmembrane region" description="Helical" evidence="8">
    <location>
        <begin position="1033"/>
        <end position="1056"/>
    </location>
</feature>
<keyword evidence="11" id="KW-1185">Reference proteome</keyword>
<comment type="caution">
    <text evidence="10">The sequence shown here is derived from an EMBL/GenBank/DDBJ whole genome shotgun (WGS) entry which is preliminary data.</text>
</comment>
<keyword evidence="8" id="KW-0812">Transmembrane</keyword>
<comment type="similarity">
    <text evidence="2">Belongs to the glycosyltransferase 2 family.</text>
</comment>
<dbReference type="CDD" id="cd06423">
    <property type="entry name" value="CESA_like"/>
    <property type="match status" value="1"/>
</dbReference>
<dbReference type="InterPro" id="IPR029044">
    <property type="entry name" value="Nucleotide-diphossugar_trans"/>
</dbReference>
<proteinExistence type="inferred from homology"/>
<keyword evidence="5 10" id="KW-0328">Glycosyltransferase</keyword>
<dbReference type="EMBL" id="JAOWKY010000002">
    <property type="protein sequence ID" value="MCV2868880.1"/>
    <property type="molecule type" value="Genomic_DNA"/>
</dbReference>
<dbReference type="Proteomes" id="UP001652542">
    <property type="component" value="Unassembled WGS sequence"/>
</dbReference>
<evidence type="ECO:0000259" key="9">
    <source>
        <dbReference type="PROSITE" id="PS51677"/>
    </source>
</evidence>
<feature type="transmembrane region" description="Helical" evidence="8">
    <location>
        <begin position="35"/>
        <end position="56"/>
    </location>
</feature>
<dbReference type="PANTHER" id="PTHR43630:SF1">
    <property type="entry name" value="POLY-BETA-1,6-N-ACETYL-D-GLUCOSAMINE SYNTHASE"/>
    <property type="match status" value="1"/>
</dbReference>
<dbReference type="Gene3D" id="3.10.50.10">
    <property type="match status" value="1"/>
</dbReference>
<evidence type="ECO:0000256" key="8">
    <source>
        <dbReference type="SAM" id="Phobius"/>
    </source>
</evidence>
<dbReference type="SUPFAM" id="SSF51445">
    <property type="entry name" value="(Trans)glycosidases"/>
    <property type="match status" value="1"/>
</dbReference>
<accession>A0ABT2ZCL3</accession>
<keyword evidence="8" id="KW-0472">Membrane</keyword>
<dbReference type="SUPFAM" id="SSF88713">
    <property type="entry name" value="Glycoside hydrolase/deacetylase"/>
    <property type="match status" value="1"/>
</dbReference>
<comment type="function">
    <text evidence="1">Is involved in generating a small heat-stable compound (Nod), an acylated oligomer of N-acetylglucosamine, that stimulates mitosis in various plant protoplasts.</text>
</comment>
<dbReference type="SUPFAM" id="SSF53448">
    <property type="entry name" value="Nucleotide-diphospho-sugar transferases"/>
    <property type="match status" value="1"/>
</dbReference>
<feature type="transmembrane region" description="Helical" evidence="8">
    <location>
        <begin position="705"/>
        <end position="730"/>
    </location>
</feature>
<evidence type="ECO:0000256" key="2">
    <source>
        <dbReference type="ARBA" id="ARBA00006739"/>
    </source>
</evidence>
<evidence type="ECO:0000313" key="10">
    <source>
        <dbReference type="EMBL" id="MCV2868880.1"/>
    </source>
</evidence>
<dbReference type="InterPro" id="IPR002509">
    <property type="entry name" value="NODB_dom"/>
</dbReference>
<dbReference type="InterPro" id="IPR029070">
    <property type="entry name" value="Chitinase_insertion_sf"/>
</dbReference>
<keyword evidence="8" id="KW-1133">Transmembrane helix</keyword>
<dbReference type="Gene3D" id="3.20.20.370">
    <property type="entry name" value="Glycoside hydrolase/deacetylase"/>
    <property type="match status" value="1"/>
</dbReference>
<dbReference type="PROSITE" id="PS51677">
    <property type="entry name" value="NODB"/>
    <property type="match status" value="1"/>
</dbReference>
<feature type="transmembrane region" description="Helical" evidence="8">
    <location>
        <begin position="991"/>
        <end position="1013"/>
    </location>
</feature>
<dbReference type="Gene3D" id="3.90.550.10">
    <property type="entry name" value="Spore Coat Polysaccharide Biosynthesis Protein SpsA, Chain A"/>
    <property type="match status" value="1"/>
</dbReference>
<dbReference type="PANTHER" id="PTHR43630">
    <property type="entry name" value="POLY-BETA-1,6-N-ACETYL-D-GLUCOSAMINE SYNTHASE"/>
    <property type="match status" value="1"/>
</dbReference>
<evidence type="ECO:0000313" key="11">
    <source>
        <dbReference type="Proteomes" id="UP001652542"/>
    </source>
</evidence>
<protein>
    <recommendedName>
        <fullName evidence="4">Chitooligosaccharide deacetylase</fullName>
    </recommendedName>
    <alternativeName>
        <fullName evidence="7">Nodulation protein B</fullName>
    </alternativeName>
</protein>
<organism evidence="10 11">
    <name type="scientific">Albidovulum marisflavi</name>
    <dbReference type="NCBI Taxonomy" id="2984159"/>
    <lineage>
        <taxon>Bacteria</taxon>
        <taxon>Pseudomonadati</taxon>
        <taxon>Pseudomonadota</taxon>
        <taxon>Alphaproteobacteria</taxon>
        <taxon>Rhodobacterales</taxon>
        <taxon>Paracoccaceae</taxon>
        <taxon>Albidovulum</taxon>
    </lineage>
</organism>
<dbReference type="Gene3D" id="3.20.20.80">
    <property type="entry name" value="Glycosidases"/>
    <property type="match status" value="1"/>
</dbReference>
<feature type="domain" description="NodB homology" evidence="9">
    <location>
        <begin position="478"/>
        <end position="667"/>
    </location>
</feature>
<dbReference type="RefSeq" id="WP_263734544.1">
    <property type="nucleotide sequence ID" value="NZ_JAOWKY010000002.1"/>
</dbReference>
<keyword evidence="6 10" id="KW-0808">Transferase</keyword>
<evidence type="ECO:0000256" key="7">
    <source>
        <dbReference type="ARBA" id="ARBA00032976"/>
    </source>
</evidence>
<name>A0ABT2ZCL3_9RHOB</name>
<gene>
    <name evidence="10" type="ORF">OEW28_09590</name>
</gene>
<dbReference type="InterPro" id="IPR017853">
    <property type="entry name" value="GH"/>
</dbReference>
<dbReference type="Pfam" id="PF01522">
    <property type="entry name" value="Polysacc_deac_1"/>
    <property type="match status" value="1"/>
</dbReference>